<keyword evidence="6 10" id="KW-0812">Transmembrane</keyword>
<evidence type="ECO:0000256" key="6">
    <source>
        <dbReference type="ARBA" id="ARBA00022692"/>
    </source>
</evidence>
<dbReference type="EC" id="2.7.13.3" evidence="3"/>
<keyword evidence="13" id="KW-1185">Reference proteome</keyword>
<keyword evidence="9 10" id="KW-0472">Membrane</keyword>
<sequence>MLTRTALLMCTVLAILSVGVWHYANTSADYSYDRLLSSASVTMLDGINVDKNQVHIDLPYSAFEILQLAPEDKIYYGIYGPNGHLLSGYSDLPLEPSMTERAADQPRYELHTYKGQKVRFIVRHKRLSERSVAGNVTVILGQTTIARDTQMRDTLYAALTTLMAVMAIALLVLWLAINRALTPLSWLSSQLVSQSPLENGQLPATKIMEVAPLTQAINNYRQQWLDALAVMRDFIADASHQIRTAQATTKAQLEIALSSQSEKIDRSVVEAIYQDHTKLTRLTNQLLVHATIVHRGDRQEFIPLDIPVILQEVITHAVRDYAHTDIEFEYVAAHEKVAILGDEIVLKEALRNVIDNAVAHGSTGNAATHGLIRISLKASGPNCQLWVEDNGPGIPEEQRQRALERFVKVGSNTQGSGLGLAIAQTAAISHHGQLMLSQSELGGLAVCFLLPRLTEASNASLNS</sequence>
<dbReference type="PANTHER" id="PTHR45436">
    <property type="entry name" value="SENSOR HISTIDINE KINASE YKOH"/>
    <property type="match status" value="1"/>
</dbReference>
<name>A0A0K6ILD7_9GAMM</name>
<organism evidence="12 13">
    <name type="scientific">Marinomonas fungiae</name>
    <dbReference type="NCBI Taxonomy" id="1137284"/>
    <lineage>
        <taxon>Bacteria</taxon>
        <taxon>Pseudomonadati</taxon>
        <taxon>Pseudomonadota</taxon>
        <taxon>Gammaproteobacteria</taxon>
        <taxon>Oceanospirillales</taxon>
        <taxon>Oceanospirillaceae</taxon>
        <taxon>Marinomonas</taxon>
    </lineage>
</organism>
<dbReference type="STRING" id="1137284.GCA_001418205_01984"/>
<dbReference type="Pfam" id="PF02518">
    <property type="entry name" value="HATPase_c"/>
    <property type="match status" value="1"/>
</dbReference>
<comment type="catalytic activity">
    <reaction evidence="1">
        <text>ATP + protein L-histidine = ADP + protein N-phospho-L-histidine.</text>
        <dbReference type="EC" id="2.7.13.3"/>
    </reaction>
</comment>
<dbReference type="Proteomes" id="UP000182769">
    <property type="component" value="Unassembled WGS sequence"/>
</dbReference>
<dbReference type="InterPro" id="IPR013727">
    <property type="entry name" value="2CSK_N"/>
</dbReference>
<dbReference type="InterPro" id="IPR005467">
    <property type="entry name" value="His_kinase_dom"/>
</dbReference>
<dbReference type="InterPro" id="IPR003661">
    <property type="entry name" value="HisK_dim/P_dom"/>
</dbReference>
<dbReference type="Pfam" id="PF08521">
    <property type="entry name" value="2CSK_N"/>
    <property type="match status" value="1"/>
</dbReference>
<keyword evidence="7 12" id="KW-0418">Kinase</keyword>
<dbReference type="Gene3D" id="1.10.287.130">
    <property type="match status" value="1"/>
</dbReference>
<feature type="transmembrane region" description="Helical" evidence="10">
    <location>
        <begin position="155"/>
        <end position="177"/>
    </location>
</feature>
<feature type="transmembrane region" description="Helical" evidence="10">
    <location>
        <begin position="6"/>
        <end position="24"/>
    </location>
</feature>
<gene>
    <name evidence="12" type="ORF">Ga0061065_105216</name>
</gene>
<dbReference type="InterPro" id="IPR003594">
    <property type="entry name" value="HATPase_dom"/>
</dbReference>
<evidence type="ECO:0000256" key="3">
    <source>
        <dbReference type="ARBA" id="ARBA00012438"/>
    </source>
</evidence>
<dbReference type="InterPro" id="IPR050428">
    <property type="entry name" value="TCS_sensor_his_kinase"/>
</dbReference>
<dbReference type="SMART" id="SM00387">
    <property type="entry name" value="HATPase_c"/>
    <property type="match status" value="1"/>
</dbReference>
<keyword evidence="5" id="KW-0808">Transferase</keyword>
<dbReference type="CDD" id="cd00082">
    <property type="entry name" value="HisKA"/>
    <property type="match status" value="1"/>
</dbReference>
<evidence type="ECO:0000256" key="10">
    <source>
        <dbReference type="SAM" id="Phobius"/>
    </source>
</evidence>
<dbReference type="RefSeq" id="WP_055463071.1">
    <property type="nucleotide sequence ID" value="NZ_CYHG01000005.1"/>
</dbReference>
<evidence type="ECO:0000256" key="2">
    <source>
        <dbReference type="ARBA" id="ARBA00004370"/>
    </source>
</evidence>
<feature type="domain" description="Histidine kinase" evidence="11">
    <location>
        <begin position="237"/>
        <end position="454"/>
    </location>
</feature>
<evidence type="ECO:0000256" key="8">
    <source>
        <dbReference type="ARBA" id="ARBA00022989"/>
    </source>
</evidence>
<comment type="subcellular location">
    <subcellularLocation>
        <location evidence="2">Membrane</location>
    </subcellularLocation>
</comment>
<dbReference type="GO" id="GO:0005886">
    <property type="term" value="C:plasma membrane"/>
    <property type="evidence" value="ECO:0007669"/>
    <property type="project" value="TreeGrafter"/>
</dbReference>
<dbReference type="GO" id="GO:0000155">
    <property type="term" value="F:phosphorelay sensor kinase activity"/>
    <property type="evidence" value="ECO:0007669"/>
    <property type="project" value="InterPro"/>
</dbReference>
<dbReference type="EMBL" id="CYHG01000005">
    <property type="protein sequence ID" value="CUB04122.1"/>
    <property type="molecule type" value="Genomic_DNA"/>
</dbReference>
<dbReference type="InterPro" id="IPR036097">
    <property type="entry name" value="HisK_dim/P_sf"/>
</dbReference>
<dbReference type="PANTHER" id="PTHR45436:SF1">
    <property type="entry name" value="SENSOR PROTEIN QSEC"/>
    <property type="match status" value="1"/>
</dbReference>
<accession>A0A0K6ILD7</accession>
<evidence type="ECO:0000256" key="1">
    <source>
        <dbReference type="ARBA" id="ARBA00000085"/>
    </source>
</evidence>
<dbReference type="SUPFAM" id="SSF47384">
    <property type="entry name" value="Homodimeric domain of signal transducing histidine kinase"/>
    <property type="match status" value="1"/>
</dbReference>
<evidence type="ECO:0000256" key="4">
    <source>
        <dbReference type="ARBA" id="ARBA00022553"/>
    </source>
</evidence>
<dbReference type="SUPFAM" id="SSF55874">
    <property type="entry name" value="ATPase domain of HSP90 chaperone/DNA topoisomerase II/histidine kinase"/>
    <property type="match status" value="1"/>
</dbReference>
<dbReference type="PRINTS" id="PR00344">
    <property type="entry name" value="BCTRLSENSOR"/>
</dbReference>
<protein>
    <recommendedName>
        <fullName evidence="3">histidine kinase</fullName>
        <ecNumber evidence="3">2.7.13.3</ecNumber>
    </recommendedName>
</protein>
<dbReference type="InterPro" id="IPR004358">
    <property type="entry name" value="Sig_transdc_His_kin-like_C"/>
</dbReference>
<keyword evidence="4" id="KW-0597">Phosphoprotein</keyword>
<keyword evidence="8 10" id="KW-1133">Transmembrane helix</keyword>
<evidence type="ECO:0000256" key="5">
    <source>
        <dbReference type="ARBA" id="ARBA00022679"/>
    </source>
</evidence>
<evidence type="ECO:0000256" key="7">
    <source>
        <dbReference type="ARBA" id="ARBA00022777"/>
    </source>
</evidence>
<dbReference type="InterPro" id="IPR036890">
    <property type="entry name" value="HATPase_C_sf"/>
</dbReference>
<evidence type="ECO:0000313" key="12">
    <source>
        <dbReference type="EMBL" id="CUB04122.1"/>
    </source>
</evidence>
<evidence type="ECO:0000259" key="11">
    <source>
        <dbReference type="PROSITE" id="PS50109"/>
    </source>
</evidence>
<evidence type="ECO:0000256" key="9">
    <source>
        <dbReference type="ARBA" id="ARBA00023136"/>
    </source>
</evidence>
<dbReference type="CDD" id="cd00075">
    <property type="entry name" value="HATPase"/>
    <property type="match status" value="1"/>
</dbReference>
<dbReference type="Gene3D" id="3.30.565.10">
    <property type="entry name" value="Histidine kinase-like ATPase, C-terminal domain"/>
    <property type="match status" value="1"/>
</dbReference>
<reference evidence="13" key="1">
    <citation type="submission" date="2015-08" db="EMBL/GenBank/DDBJ databases">
        <authorList>
            <person name="Varghese N."/>
        </authorList>
    </citation>
    <scope>NUCLEOTIDE SEQUENCE [LARGE SCALE GENOMIC DNA]</scope>
    <source>
        <strain evidence="13">JCM 18476</strain>
    </source>
</reference>
<dbReference type="AlphaFoldDB" id="A0A0K6ILD7"/>
<proteinExistence type="predicted"/>
<dbReference type="PROSITE" id="PS50109">
    <property type="entry name" value="HIS_KIN"/>
    <property type="match status" value="1"/>
</dbReference>
<evidence type="ECO:0000313" key="13">
    <source>
        <dbReference type="Proteomes" id="UP000182769"/>
    </source>
</evidence>